<evidence type="ECO:0000313" key="9">
    <source>
        <dbReference type="EMBL" id="QJT08164.1"/>
    </source>
</evidence>
<evidence type="ECO:0000256" key="7">
    <source>
        <dbReference type="ARBA" id="ARBA00023136"/>
    </source>
</evidence>
<keyword evidence="6 8" id="KW-1133">Transmembrane helix</keyword>
<organism evidence="10 11">
    <name type="scientific">Oceanidesulfovibrio marinus</name>
    <dbReference type="NCBI Taxonomy" id="370038"/>
    <lineage>
        <taxon>Bacteria</taxon>
        <taxon>Pseudomonadati</taxon>
        <taxon>Thermodesulfobacteriota</taxon>
        <taxon>Desulfovibrionia</taxon>
        <taxon>Desulfovibrionales</taxon>
        <taxon>Desulfovibrionaceae</taxon>
        <taxon>Oceanidesulfovibrio</taxon>
    </lineage>
</organism>
<dbReference type="RefSeq" id="WP_144234614.1">
    <property type="nucleotide sequence ID" value="NZ_CP039543.1"/>
</dbReference>
<dbReference type="GO" id="GO:0022857">
    <property type="term" value="F:transmembrane transporter activity"/>
    <property type="evidence" value="ECO:0007669"/>
    <property type="project" value="InterPro"/>
</dbReference>
<evidence type="ECO:0000256" key="4">
    <source>
        <dbReference type="ARBA" id="ARBA00022475"/>
    </source>
</evidence>
<dbReference type="InterPro" id="IPR000060">
    <property type="entry name" value="BCCT_transptr"/>
</dbReference>
<dbReference type="Proteomes" id="UP000503251">
    <property type="component" value="Chromosome"/>
</dbReference>
<dbReference type="PANTHER" id="PTHR30047:SF7">
    <property type="entry name" value="HIGH-AFFINITY CHOLINE TRANSPORT PROTEIN"/>
    <property type="match status" value="1"/>
</dbReference>
<feature type="transmembrane region" description="Helical" evidence="8">
    <location>
        <begin position="45"/>
        <end position="64"/>
    </location>
</feature>
<evidence type="ECO:0000256" key="1">
    <source>
        <dbReference type="ARBA" id="ARBA00004651"/>
    </source>
</evidence>
<dbReference type="GO" id="GO:0005886">
    <property type="term" value="C:plasma membrane"/>
    <property type="evidence" value="ECO:0007669"/>
    <property type="project" value="UniProtKB-SubCell"/>
</dbReference>
<evidence type="ECO:0000256" key="5">
    <source>
        <dbReference type="ARBA" id="ARBA00022692"/>
    </source>
</evidence>
<keyword evidence="4" id="KW-1003">Cell membrane</keyword>
<comment type="subcellular location">
    <subcellularLocation>
        <location evidence="1">Cell membrane</location>
        <topology evidence="1">Multi-pass membrane protein</topology>
    </subcellularLocation>
</comment>
<comment type="similarity">
    <text evidence="2">Belongs to the BCCT transporter (TC 2.A.15) family.</text>
</comment>
<feature type="transmembrane region" description="Helical" evidence="8">
    <location>
        <begin position="221"/>
        <end position="240"/>
    </location>
</feature>
<reference evidence="10 11" key="1">
    <citation type="submission" date="2018-06" db="EMBL/GenBank/DDBJ databases">
        <title>Complete genome of Desulfovibrio marinus P48SEP.</title>
        <authorList>
            <person name="Crispim J.S."/>
            <person name="Vidigal P.M.P."/>
            <person name="Silva L.C.F."/>
            <person name="Araujo L.C."/>
            <person name="Laguardia C.N."/>
            <person name="Dias R.S."/>
            <person name="Sousa M.P."/>
            <person name="Paula S.O."/>
            <person name="Silva C."/>
        </authorList>
    </citation>
    <scope>NUCLEOTIDE SEQUENCE [LARGE SCALE GENOMIC DNA]</scope>
    <source>
        <strain evidence="10 11">P48SEP</strain>
    </source>
</reference>
<evidence type="ECO:0000256" key="2">
    <source>
        <dbReference type="ARBA" id="ARBA00005658"/>
    </source>
</evidence>
<feature type="transmembrane region" description="Helical" evidence="8">
    <location>
        <begin position="396"/>
        <end position="428"/>
    </location>
</feature>
<evidence type="ECO:0000313" key="11">
    <source>
        <dbReference type="Proteomes" id="UP000434052"/>
    </source>
</evidence>
<keyword evidence="7 8" id="KW-0472">Membrane</keyword>
<evidence type="ECO:0000313" key="10">
    <source>
        <dbReference type="EMBL" id="TVM35059.1"/>
    </source>
</evidence>
<dbReference type="EMBL" id="CP039543">
    <property type="protein sequence ID" value="QJT08164.1"/>
    <property type="molecule type" value="Genomic_DNA"/>
</dbReference>
<evidence type="ECO:0000313" key="12">
    <source>
        <dbReference type="Proteomes" id="UP000503251"/>
    </source>
</evidence>
<protein>
    <submittedName>
        <fullName evidence="10">BCCT family transporter</fullName>
    </submittedName>
</protein>
<sequence length="499" mass="54247">MWRNPTFICAMSLTLAVVAWGMVDTLGLAAWASSTVDLLFRSRGWFVMLTTTFLLLGAIILAAGRAGRIRLGAEDERPEFSTFSWLVMMFAAGMGVGLLFYGVAEPVGHFLFFRNYQNAPEAASSALSLTVFHWGLHAWAIYGSCGLVIAYFGFRKNAPQLLSSPLRHVYGENVWTRGIGFIFDALAVYATAIGLAGSMAMGVFQVQSGVARMLGLGETGLGLALGVFVVLCLASFLPLVRDLGSGMAKLSSLAILLTVGLMLYLLLAGPTGFIMSSVTEMLGNYASQVLPHGLQTYVFWEENVLKYFSDWTLNYMVWWLAWAPFVGVFIARISRGRTIREFLTGVLLAPTGFSLVWFGVLGSAGFYEAYFERFDPQIVVRDVNAATFALLESFPLAWLTSAATIAAAFLFIVTSVVSAAYVLAMFSSRGDADPPTSMKLTWGVILAALGLVMIVTGSVDAVRAIIALSANPFIFIVLTLFVCLLRALRRDMNHHGEES</sequence>
<reference evidence="9 12" key="2">
    <citation type="submission" date="2019-04" db="EMBL/GenBank/DDBJ databases">
        <title>Isolation and culture of sulfate reducing bacteria from the cold seep of the South China Sea.</title>
        <authorList>
            <person name="Sun C."/>
            <person name="Liu R."/>
        </authorList>
    </citation>
    <scope>NUCLEOTIDE SEQUENCE [LARGE SCALE GENOMIC DNA]</scope>
    <source>
        <strain evidence="9 12">CS1</strain>
    </source>
</reference>
<feature type="transmembrane region" description="Helical" evidence="8">
    <location>
        <begin position="85"/>
        <end position="104"/>
    </location>
</feature>
<feature type="transmembrane region" description="Helical" evidence="8">
    <location>
        <begin position="134"/>
        <end position="154"/>
    </location>
</feature>
<dbReference type="EMBL" id="QMIF01000003">
    <property type="protein sequence ID" value="TVM35059.1"/>
    <property type="molecule type" value="Genomic_DNA"/>
</dbReference>
<accession>A0A6P1ZMA0</accession>
<feature type="transmembrane region" description="Helical" evidence="8">
    <location>
        <begin position="315"/>
        <end position="334"/>
    </location>
</feature>
<evidence type="ECO:0000256" key="8">
    <source>
        <dbReference type="SAM" id="Phobius"/>
    </source>
</evidence>
<proteinExistence type="inferred from homology"/>
<feature type="transmembrane region" description="Helical" evidence="8">
    <location>
        <begin position="440"/>
        <end position="459"/>
    </location>
</feature>
<feature type="transmembrane region" description="Helical" evidence="8">
    <location>
        <begin position="346"/>
        <end position="367"/>
    </location>
</feature>
<dbReference type="Pfam" id="PF02028">
    <property type="entry name" value="BCCT"/>
    <property type="match status" value="1"/>
</dbReference>
<name>A0A6P1ZMA0_9BACT</name>
<dbReference type="AlphaFoldDB" id="A0A6P1ZMA0"/>
<evidence type="ECO:0000256" key="6">
    <source>
        <dbReference type="ARBA" id="ARBA00022989"/>
    </source>
</evidence>
<dbReference type="PANTHER" id="PTHR30047">
    <property type="entry name" value="HIGH-AFFINITY CHOLINE TRANSPORT PROTEIN-RELATED"/>
    <property type="match status" value="1"/>
</dbReference>
<evidence type="ECO:0000256" key="3">
    <source>
        <dbReference type="ARBA" id="ARBA00022448"/>
    </source>
</evidence>
<keyword evidence="12" id="KW-1185">Reference proteome</keyword>
<feature type="transmembrane region" description="Helical" evidence="8">
    <location>
        <begin position="465"/>
        <end position="485"/>
    </location>
</feature>
<feature type="transmembrane region" description="Helical" evidence="8">
    <location>
        <begin position="252"/>
        <end position="275"/>
    </location>
</feature>
<gene>
    <name evidence="10" type="ORF">DQK91_06570</name>
    <name evidence="9" type="ORF">E8L03_04155</name>
</gene>
<feature type="transmembrane region" description="Helical" evidence="8">
    <location>
        <begin position="174"/>
        <end position="201"/>
    </location>
</feature>
<keyword evidence="3" id="KW-0813">Transport</keyword>
<dbReference type="Proteomes" id="UP000434052">
    <property type="component" value="Unassembled WGS sequence"/>
</dbReference>
<dbReference type="OrthoDB" id="9775735at2"/>
<keyword evidence="5 8" id="KW-0812">Transmembrane</keyword>